<dbReference type="EMBL" id="CP049274">
    <property type="protein sequence ID" value="QPH84575.1"/>
    <property type="molecule type" value="Genomic_DNA"/>
</dbReference>
<dbReference type="Pfam" id="PF03646">
    <property type="entry name" value="FlaG"/>
    <property type="match status" value="1"/>
</dbReference>
<dbReference type="PANTHER" id="PTHR37166:SF1">
    <property type="entry name" value="PROTEIN FLAG"/>
    <property type="match status" value="1"/>
</dbReference>
<gene>
    <name evidence="1" type="primary">flaG</name>
    <name evidence="1" type="ORF">CCON33237_1046</name>
    <name evidence="2" type="ORF">CVT06_05520</name>
</gene>
<evidence type="ECO:0000313" key="2">
    <source>
        <dbReference type="EMBL" id="QPH84575.1"/>
    </source>
</evidence>
<dbReference type="InterPro" id="IPR035924">
    <property type="entry name" value="FlaG-like_sf"/>
</dbReference>
<dbReference type="EMBL" id="CP012541">
    <property type="protein sequence ID" value="ALF47721.1"/>
    <property type="molecule type" value="Genomic_DNA"/>
</dbReference>
<evidence type="ECO:0000313" key="3">
    <source>
        <dbReference type="Proteomes" id="UP000066049"/>
    </source>
</evidence>
<accession>A0A0M4SMW7</accession>
<dbReference type="Gene3D" id="3.30.160.170">
    <property type="entry name" value="FlaG-like"/>
    <property type="match status" value="1"/>
</dbReference>
<proteinExistence type="predicted"/>
<keyword evidence="1" id="KW-0282">Flagellum</keyword>
<dbReference type="KEGG" id="ccoc:CCON33237_1046"/>
<organism evidence="1 3">
    <name type="scientific">Campylobacter concisus</name>
    <dbReference type="NCBI Taxonomy" id="199"/>
    <lineage>
        <taxon>Bacteria</taxon>
        <taxon>Pseudomonadati</taxon>
        <taxon>Campylobacterota</taxon>
        <taxon>Epsilonproteobacteria</taxon>
        <taxon>Campylobacterales</taxon>
        <taxon>Campylobacteraceae</taxon>
        <taxon>Campylobacter</taxon>
    </lineage>
</organism>
<keyword evidence="1" id="KW-0969">Cilium</keyword>
<name>A0A0M4SMW7_9BACT</name>
<reference evidence="3" key="1">
    <citation type="submission" date="2015-08" db="EMBL/GenBank/DDBJ databases">
        <title>Comparative genomics of the Campylobacter concisus group.</title>
        <authorList>
            <person name="Miller W.G."/>
            <person name="Yee E."/>
            <person name="Chapman M.H."/>
            <person name="Huynh S."/>
            <person name="Bono J.L."/>
            <person name="On S.L.W."/>
            <person name="St Leger J."/>
            <person name="Foster G."/>
            <person name="Parker C.T."/>
        </authorList>
    </citation>
    <scope>NUCLEOTIDE SEQUENCE [LARGE SCALE GENOMIC DNA]</scope>
    <source>
        <strain evidence="3">ATCC 33237</strain>
    </source>
</reference>
<dbReference type="InterPro" id="IPR005186">
    <property type="entry name" value="FlaG"/>
</dbReference>
<dbReference type="NCBIfam" id="NF006281">
    <property type="entry name" value="PRK08452.1"/>
    <property type="match status" value="1"/>
</dbReference>
<reference evidence="1" key="2">
    <citation type="submission" date="2016-07" db="EMBL/GenBank/DDBJ databases">
        <title>Comparative genomics of the Campylobacter concisus group.</title>
        <authorList>
            <person name="Miller W.G."/>
            <person name="Yee E."/>
            <person name="Chapman M.H."/>
            <person name="Huynh S."/>
            <person name="Bono J.L."/>
            <person name="On S.L.W."/>
            <person name="StLeger J."/>
            <person name="Foster G."/>
            <person name="Parker C.T."/>
        </authorList>
    </citation>
    <scope>NUCLEOTIDE SEQUENCE</scope>
    <source>
        <strain evidence="1">ATCC 33237</strain>
    </source>
</reference>
<reference evidence="2 4" key="3">
    <citation type="journal article" date="2018" name="Emerg. Microbes Infect.">
        <title>Genomic analysis of oral Campylobacter concisus strains identified a potential bacterial molecular marker associated with active Crohn's disease.</title>
        <authorList>
            <person name="Liu F."/>
            <person name="Ma R."/>
            <person name="Tay C.Y.A."/>
            <person name="Octavia S."/>
            <person name="Lan R."/>
            <person name="Chung H.K.L."/>
            <person name="Riordan S.M."/>
            <person name="Grimm M.C."/>
            <person name="Leong R.W."/>
            <person name="Tanaka M.M."/>
            <person name="Connor S."/>
            <person name="Zhang L."/>
        </authorList>
    </citation>
    <scope>NUCLEOTIDE SEQUENCE [LARGE SCALE GENOMIC DNA]</scope>
    <source>
        <strain evidence="2 4">P10CDO-S2</strain>
    </source>
</reference>
<keyword evidence="1" id="KW-0966">Cell projection</keyword>
<dbReference type="Proteomes" id="UP000594630">
    <property type="component" value="Chromosome"/>
</dbReference>
<dbReference type="RefSeq" id="WP_054196709.1">
    <property type="nucleotide sequence ID" value="NZ_CABMKQ010000043.1"/>
</dbReference>
<protein>
    <submittedName>
        <fullName evidence="1">Flagellar protein FlaG</fullName>
    </submittedName>
</protein>
<evidence type="ECO:0000313" key="4">
    <source>
        <dbReference type="Proteomes" id="UP000594630"/>
    </source>
</evidence>
<dbReference type="GeneID" id="28662723"/>
<dbReference type="PANTHER" id="PTHR37166">
    <property type="entry name" value="PROTEIN FLAG"/>
    <property type="match status" value="1"/>
</dbReference>
<dbReference type="SUPFAM" id="SSF160214">
    <property type="entry name" value="FlaG-like"/>
    <property type="match status" value="1"/>
</dbReference>
<evidence type="ECO:0000313" key="1">
    <source>
        <dbReference type="EMBL" id="ALF47721.1"/>
    </source>
</evidence>
<dbReference type="Proteomes" id="UP000066049">
    <property type="component" value="Chromosome"/>
</dbReference>
<dbReference type="AlphaFoldDB" id="A0A0M4SMW7"/>
<dbReference type="PATRIC" id="fig|199.248.peg.1084"/>
<reference evidence="2" key="4">
    <citation type="submission" date="2020-02" db="EMBL/GenBank/DDBJ databases">
        <title>Analysis of Completed Campylobacter concisus Genomes Identified Genomospecies Features, Novel plasmids and Their Association with Severe Ulcerative Colitis.</title>
        <authorList>
            <person name="Zhang L."/>
        </authorList>
    </citation>
    <scope>NUCLEOTIDE SEQUENCE</scope>
    <source>
        <strain evidence="2">P10CDO-S2</strain>
    </source>
</reference>
<sequence>MEIFKVAANQVLDTSMSTSAQRQIDSRPIEHSDVKLSADKNNETKDINELDGLSNEELAKRTREVTDRLNYQMQQLDTNVRFAYNEKLNLMVVQVKDAKTGEEITQLPSKEAIRISEYFKESIGILFDKES</sequence>